<name>A0A0W8IB41_9MICO</name>
<dbReference type="Proteomes" id="UP000054837">
    <property type="component" value="Unassembled WGS sequence"/>
</dbReference>
<sequence>MVQHHGDEALHRLQASDPATGSHPDLHRLRSLVAHKAPASQGAERASRVDDDLLRGPAIRAPWVAAACIAALAIGAGGYALGTQRGSGTLLVAGGDSLLAPAGAGIDAGLSAELSGESFSSGGTTVADGAAQPYDPGPVRLVPSAGLSAERTTAPVRVLRSDEDPEAFVEAWARTLGLQGAPIPSDVEFLPEDNVGVAEAETGRMIMASTEGGGLHVSYTDVFSSPDCRETLELGYAEEREMLEEFWQGTFGADTPLPTAQDCREVGGERPSDEQAVGAAQDFLTLAGVPTDGYDFQVQDYADEGSSTVYVEAAPEGGAYGPRHINVTVGPAGVVDAYAGLGEMVSLGDYPVISPVEAVQRYGLREFSMEYGVQLPEDLEEAVPGEEGLTFVEPQIPDSPEVTDGMDLPLLLKDKEVTGATLVQGTIYTQSGSMEVPTWELTTDDGMSYPVMAVADEAIDWVAWE</sequence>
<dbReference type="AlphaFoldDB" id="A0A0W8IB41"/>
<accession>A0A0W8IB41</accession>
<gene>
    <name evidence="1" type="ORF">AVL62_11950</name>
</gene>
<dbReference type="EMBL" id="LQBL01000011">
    <property type="protein sequence ID" value="KUG56840.1"/>
    <property type="molecule type" value="Genomic_DNA"/>
</dbReference>
<keyword evidence="2" id="KW-1185">Reference proteome</keyword>
<comment type="caution">
    <text evidence="1">The sequence shown here is derived from an EMBL/GenBank/DDBJ whole genome shotgun (WGS) entry which is preliminary data.</text>
</comment>
<organism evidence="1 2">
    <name type="scientific">Serinicoccus chungangensis</name>
    <dbReference type="NCBI Taxonomy" id="767452"/>
    <lineage>
        <taxon>Bacteria</taxon>
        <taxon>Bacillati</taxon>
        <taxon>Actinomycetota</taxon>
        <taxon>Actinomycetes</taxon>
        <taxon>Micrococcales</taxon>
        <taxon>Ornithinimicrobiaceae</taxon>
        <taxon>Serinicoccus</taxon>
    </lineage>
</organism>
<evidence type="ECO:0000313" key="1">
    <source>
        <dbReference type="EMBL" id="KUG56840.1"/>
    </source>
</evidence>
<reference evidence="1 2" key="1">
    <citation type="submission" date="2015-12" db="EMBL/GenBank/DDBJ databases">
        <title>Serinicoccus chungangenesis strain CD08_5 genome sequencing and assembly.</title>
        <authorList>
            <person name="Chander A.M."/>
            <person name="Kaur G."/>
            <person name="Nair G.R."/>
            <person name="Dhawan D.K."/>
            <person name="Kochhar R.K."/>
            <person name="Mayilraj S."/>
            <person name="Bhadada S.K."/>
        </authorList>
    </citation>
    <scope>NUCLEOTIDE SEQUENCE [LARGE SCALE GENOMIC DNA]</scope>
    <source>
        <strain evidence="1 2">CD08_5</strain>
    </source>
</reference>
<evidence type="ECO:0000313" key="2">
    <source>
        <dbReference type="Proteomes" id="UP000054837"/>
    </source>
</evidence>
<dbReference type="STRING" id="767452.AVL62_11950"/>
<dbReference type="OrthoDB" id="3268840at2"/>
<proteinExistence type="predicted"/>
<dbReference type="RefSeq" id="WP_058890586.1">
    <property type="nucleotide sequence ID" value="NZ_LQBL01000011.1"/>
</dbReference>
<protein>
    <submittedName>
        <fullName evidence="1">Uncharacterized protein</fullName>
    </submittedName>
</protein>